<dbReference type="EMBL" id="MU003492">
    <property type="protein sequence ID" value="KAF2478412.1"/>
    <property type="molecule type" value="Genomic_DNA"/>
</dbReference>
<dbReference type="Proteomes" id="UP000799755">
    <property type="component" value="Unassembled WGS sequence"/>
</dbReference>
<accession>A0ACB6RH11</accession>
<organism evidence="1 2">
    <name type="scientific">Lindgomyces ingoldianus</name>
    <dbReference type="NCBI Taxonomy" id="673940"/>
    <lineage>
        <taxon>Eukaryota</taxon>
        <taxon>Fungi</taxon>
        <taxon>Dikarya</taxon>
        <taxon>Ascomycota</taxon>
        <taxon>Pezizomycotina</taxon>
        <taxon>Dothideomycetes</taxon>
        <taxon>Pleosporomycetidae</taxon>
        <taxon>Pleosporales</taxon>
        <taxon>Lindgomycetaceae</taxon>
        <taxon>Lindgomyces</taxon>
    </lineage>
</organism>
<comment type="caution">
    <text evidence="1">The sequence shown here is derived from an EMBL/GenBank/DDBJ whole genome shotgun (WGS) entry which is preliminary data.</text>
</comment>
<keyword evidence="2" id="KW-1185">Reference proteome</keyword>
<protein>
    <submittedName>
        <fullName evidence="1">Cytochrome P450</fullName>
    </submittedName>
</protein>
<sequence>MFSIYILAIVTLSHLLFRWIIYPVWFSALGKIPNAHWSAPFSSFWIQWRRYLGKEVETVCEAIQRKGNIVRLGPSELLVNDYDGGVRKIYGGGFEKPDWYTFYENHGKRNIFTSLGKDHVPRRRRITNVYSKTFIQDSPQVREILSTLVFQRYLPVLQNASYKQIPFGILGLNLAYGIDAVGAFMVGLPRATQFIHDVEARNIWLDAYLKSHPSDNMFWLLEAPKLTRFLAKIGLDPIPKSVEQAHHKLEEWALRLTDETEEAWNEANLKPHSERDTPIVYNQLRLAISQELRNSGFKEDEASLYEAQRLELASEILDQLVATRDVFGITFTYILWEISKHPEWQEKLQAELRSVPNPLYLSTRFDDTKMMTPKQLEALSILRVMIKESMRLRGTLPVPNPRLTPYDRPTTIGPYENIPGGVRTNSFAWCLHRDASVYEDPDVWRPERWIRYSDEREEMDKQFWAFGSGSRLCLGMSFAMEMIRYAVAGIYTNFSTSVVDDSTFCTNGHFVTGLPGEDLVLQFTPLDPVSAST</sequence>
<evidence type="ECO:0000313" key="1">
    <source>
        <dbReference type="EMBL" id="KAF2478412.1"/>
    </source>
</evidence>
<gene>
    <name evidence="1" type="ORF">BDR25DRAFT_365692</name>
</gene>
<name>A0ACB6RH11_9PLEO</name>
<proteinExistence type="predicted"/>
<evidence type="ECO:0000313" key="2">
    <source>
        <dbReference type="Proteomes" id="UP000799755"/>
    </source>
</evidence>
<reference evidence="1" key="1">
    <citation type="journal article" date="2020" name="Stud. Mycol.">
        <title>101 Dothideomycetes genomes: a test case for predicting lifestyles and emergence of pathogens.</title>
        <authorList>
            <person name="Haridas S."/>
            <person name="Albert R."/>
            <person name="Binder M."/>
            <person name="Bloem J."/>
            <person name="Labutti K."/>
            <person name="Salamov A."/>
            <person name="Andreopoulos B."/>
            <person name="Baker S."/>
            <person name="Barry K."/>
            <person name="Bills G."/>
            <person name="Bluhm B."/>
            <person name="Cannon C."/>
            <person name="Castanera R."/>
            <person name="Culley D."/>
            <person name="Daum C."/>
            <person name="Ezra D."/>
            <person name="Gonzalez J."/>
            <person name="Henrissat B."/>
            <person name="Kuo A."/>
            <person name="Liang C."/>
            <person name="Lipzen A."/>
            <person name="Lutzoni F."/>
            <person name="Magnuson J."/>
            <person name="Mondo S."/>
            <person name="Nolan M."/>
            <person name="Ohm R."/>
            <person name="Pangilinan J."/>
            <person name="Park H.-J."/>
            <person name="Ramirez L."/>
            <person name="Alfaro M."/>
            <person name="Sun H."/>
            <person name="Tritt A."/>
            <person name="Yoshinaga Y."/>
            <person name="Zwiers L.-H."/>
            <person name="Turgeon B."/>
            <person name="Goodwin S."/>
            <person name="Spatafora J."/>
            <person name="Crous P."/>
            <person name="Grigoriev I."/>
        </authorList>
    </citation>
    <scope>NUCLEOTIDE SEQUENCE</scope>
    <source>
        <strain evidence="1">ATCC 200398</strain>
    </source>
</reference>